<accession>A0A061EE78</accession>
<dbReference type="EMBL" id="CM001882">
    <property type="protein sequence ID" value="EOY03221.1"/>
    <property type="molecule type" value="Genomic_DNA"/>
</dbReference>
<sequence>MYWEKILKIPHVVLLTGKGLVERAVPYECSDRYRLLPPLKEERAVCSKGCPLRVELPLKEEKAACSEGHPLRVEPNCACA</sequence>
<dbReference type="Gramene" id="EOY03221">
    <property type="protein sequence ID" value="EOY03221"/>
    <property type="gene ID" value="TCM_017884"/>
</dbReference>
<proteinExistence type="predicted"/>
<organism evidence="1 2">
    <name type="scientific">Theobroma cacao</name>
    <name type="common">Cacao</name>
    <name type="synonym">Cocoa</name>
    <dbReference type="NCBI Taxonomy" id="3641"/>
    <lineage>
        <taxon>Eukaryota</taxon>
        <taxon>Viridiplantae</taxon>
        <taxon>Streptophyta</taxon>
        <taxon>Embryophyta</taxon>
        <taxon>Tracheophyta</taxon>
        <taxon>Spermatophyta</taxon>
        <taxon>Magnoliopsida</taxon>
        <taxon>eudicotyledons</taxon>
        <taxon>Gunneridae</taxon>
        <taxon>Pentapetalae</taxon>
        <taxon>rosids</taxon>
        <taxon>malvids</taxon>
        <taxon>Malvales</taxon>
        <taxon>Malvaceae</taxon>
        <taxon>Byttnerioideae</taxon>
        <taxon>Theobroma</taxon>
    </lineage>
</organism>
<name>A0A061EE78_THECC</name>
<dbReference type="Proteomes" id="UP000026915">
    <property type="component" value="Chromosome 4"/>
</dbReference>
<evidence type="ECO:0000313" key="2">
    <source>
        <dbReference type="Proteomes" id="UP000026915"/>
    </source>
</evidence>
<reference evidence="1 2" key="1">
    <citation type="journal article" date="2013" name="Genome Biol.">
        <title>The genome sequence of the most widely cultivated cacao type and its use to identify candidate genes regulating pod color.</title>
        <authorList>
            <person name="Motamayor J.C."/>
            <person name="Mockaitis K."/>
            <person name="Schmutz J."/>
            <person name="Haiminen N."/>
            <person name="Iii D.L."/>
            <person name="Cornejo O."/>
            <person name="Findley S.D."/>
            <person name="Zheng P."/>
            <person name="Utro F."/>
            <person name="Royaert S."/>
            <person name="Saski C."/>
            <person name="Jenkins J."/>
            <person name="Podicheti R."/>
            <person name="Zhao M."/>
            <person name="Scheffler B.E."/>
            <person name="Stack J.C."/>
            <person name="Feltus F.A."/>
            <person name="Mustiga G.M."/>
            <person name="Amores F."/>
            <person name="Phillips W."/>
            <person name="Marelli J.P."/>
            <person name="May G.D."/>
            <person name="Shapiro H."/>
            <person name="Ma J."/>
            <person name="Bustamante C.D."/>
            <person name="Schnell R.J."/>
            <person name="Main D."/>
            <person name="Gilbert D."/>
            <person name="Parida L."/>
            <person name="Kuhn D.N."/>
        </authorList>
    </citation>
    <scope>NUCLEOTIDE SEQUENCE [LARGE SCALE GENOMIC DNA]</scope>
    <source>
        <strain evidence="2">cv. Matina 1-6</strain>
    </source>
</reference>
<evidence type="ECO:0000313" key="1">
    <source>
        <dbReference type="EMBL" id="EOY03221.1"/>
    </source>
</evidence>
<gene>
    <name evidence="1" type="ORF">TCM_017884</name>
</gene>
<keyword evidence="2" id="KW-1185">Reference proteome</keyword>
<dbReference type="AlphaFoldDB" id="A0A061EE78"/>
<protein>
    <submittedName>
        <fullName evidence="1">Uncharacterized protein</fullName>
    </submittedName>
</protein>
<dbReference type="InParanoid" id="A0A061EE78"/>
<dbReference type="HOGENOM" id="CLU_2594620_0_0_1"/>